<dbReference type="PANTHER" id="PTHR43163:SF6">
    <property type="entry name" value="DIPEPTIDE TRANSPORT SYSTEM PERMEASE PROTEIN DPPB-RELATED"/>
    <property type="match status" value="1"/>
</dbReference>
<evidence type="ECO:0000256" key="7">
    <source>
        <dbReference type="ARBA" id="ARBA00024202"/>
    </source>
</evidence>
<dbReference type="InterPro" id="IPR045621">
    <property type="entry name" value="BPD_transp_1_N"/>
</dbReference>
<feature type="transmembrane region" description="Helical" evidence="8">
    <location>
        <begin position="100"/>
        <end position="122"/>
    </location>
</feature>
<dbReference type="PANTHER" id="PTHR43163">
    <property type="entry name" value="DIPEPTIDE TRANSPORT SYSTEM PERMEASE PROTEIN DPPB-RELATED"/>
    <property type="match status" value="1"/>
</dbReference>
<comment type="subcellular location">
    <subcellularLocation>
        <location evidence="1 8">Cell membrane</location>
        <topology evidence="1 8">Multi-pass membrane protein</topology>
    </subcellularLocation>
</comment>
<dbReference type="InterPro" id="IPR035906">
    <property type="entry name" value="MetI-like_sf"/>
</dbReference>
<dbReference type="CDD" id="cd06261">
    <property type="entry name" value="TM_PBP2"/>
    <property type="match status" value="1"/>
</dbReference>
<feature type="transmembrane region" description="Helical" evidence="8">
    <location>
        <begin position="7"/>
        <end position="27"/>
    </location>
</feature>
<feature type="transmembrane region" description="Helical" evidence="8">
    <location>
        <begin position="129"/>
        <end position="154"/>
    </location>
</feature>
<evidence type="ECO:0000256" key="8">
    <source>
        <dbReference type="RuleBase" id="RU363032"/>
    </source>
</evidence>
<organism evidence="10 11">
    <name type="scientific">Aliikangiella coralliicola</name>
    <dbReference type="NCBI Taxonomy" id="2592383"/>
    <lineage>
        <taxon>Bacteria</taxon>
        <taxon>Pseudomonadati</taxon>
        <taxon>Pseudomonadota</taxon>
        <taxon>Gammaproteobacteria</taxon>
        <taxon>Oceanospirillales</taxon>
        <taxon>Pleioneaceae</taxon>
        <taxon>Aliikangiella</taxon>
    </lineage>
</organism>
<feature type="transmembrane region" description="Helical" evidence="8">
    <location>
        <begin position="306"/>
        <end position="329"/>
    </location>
</feature>
<evidence type="ECO:0000256" key="6">
    <source>
        <dbReference type="ARBA" id="ARBA00023136"/>
    </source>
</evidence>
<evidence type="ECO:0000313" key="10">
    <source>
        <dbReference type="EMBL" id="TQV84973.1"/>
    </source>
</evidence>
<proteinExistence type="inferred from homology"/>
<comment type="similarity">
    <text evidence="7">Belongs to the binding-protein-dependent transport system permease family. OppBC subfamily.</text>
</comment>
<dbReference type="Proteomes" id="UP000315439">
    <property type="component" value="Unassembled WGS sequence"/>
</dbReference>
<keyword evidence="11" id="KW-1185">Reference proteome</keyword>
<keyword evidence="6 8" id="KW-0472">Membrane</keyword>
<dbReference type="SUPFAM" id="SSF161098">
    <property type="entry name" value="MetI-like"/>
    <property type="match status" value="1"/>
</dbReference>
<feature type="transmembrane region" description="Helical" evidence="8">
    <location>
        <begin position="201"/>
        <end position="221"/>
    </location>
</feature>
<gene>
    <name evidence="10" type="ORF">FLL46_21510</name>
</gene>
<name>A0A545U6E1_9GAMM</name>
<comment type="caution">
    <text evidence="10">The sequence shown here is derived from an EMBL/GenBank/DDBJ whole genome shotgun (WGS) entry which is preliminary data.</text>
</comment>
<keyword evidence="2 8" id="KW-0813">Transport</keyword>
<keyword evidence="3" id="KW-1003">Cell membrane</keyword>
<dbReference type="Pfam" id="PF19300">
    <property type="entry name" value="BPD_transp_1_N"/>
    <property type="match status" value="1"/>
</dbReference>
<dbReference type="GO" id="GO:0071916">
    <property type="term" value="F:dipeptide transmembrane transporter activity"/>
    <property type="evidence" value="ECO:0007669"/>
    <property type="project" value="TreeGrafter"/>
</dbReference>
<keyword evidence="4 8" id="KW-0812">Transmembrane</keyword>
<evidence type="ECO:0000259" key="9">
    <source>
        <dbReference type="PROSITE" id="PS50928"/>
    </source>
</evidence>
<feature type="transmembrane region" description="Helical" evidence="8">
    <location>
        <begin position="259"/>
        <end position="286"/>
    </location>
</feature>
<reference evidence="10 11" key="1">
    <citation type="submission" date="2019-07" db="EMBL/GenBank/DDBJ databases">
        <title>Draft genome for Aliikangiella sp. M105.</title>
        <authorList>
            <person name="Wang G."/>
        </authorList>
    </citation>
    <scope>NUCLEOTIDE SEQUENCE [LARGE SCALE GENOMIC DNA]</scope>
    <source>
        <strain evidence="10 11">M105</strain>
    </source>
</reference>
<evidence type="ECO:0000256" key="4">
    <source>
        <dbReference type="ARBA" id="ARBA00022692"/>
    </source>
</evidence>
<dbReference type="Pfam" id="PF00528">
    <property type="entry name" value="BPD_transp_1"/>
    <property type="match status" value="1"/>
</dbReference>
<dbReference type="EMBL" id="VIKS01000013">
    <property type="protein sequence ID" value="TQV84973.1"/>
    <property type="molecule type" value="Genomic_DNA"/>
</dbReference>
<keyword evidence="5 8" id="KW-1133">Transmembrane helix</keyword>
<dbReference type="InterPro" id="IPR000515">
    <property type="entry name" value="MetI-like"/>
</dbReference>
<evidence type="ECO:0000256" key="5">
    <source>
        <dbReference type="ARBA" id="ARBA00022989"/>
    </source>
</evidence>
<evidence type="ECO:0000256" key="3">
    <source>
        <dbReference type="ARBA" id="ARBA00022475"/>
    </source>
</evidence>
<evidence type="ECO:0000256" key="1">
    <source>
        <dbReference type="ARBA" id="ARBA00004651"/>
    </source>
</evidence>
<dbReference type="OrthoDB" id="9805855at2"/>
<protein>
    <submittedName>
        <fullName evidence="10">ABC transporter permease</fullName>
    </submittedName>
</protein>
<evidence type="ECO:0000256" key="2">
    <source>
        <dbReference type="ARBA" id="ARBA00022448"/>
    </source>
</evidence>
<evidence type="ECO:0000313" key="11">
    <source>
        <dbReference type="Proteomes" id="UP000315439"/>
    </source>
</evidence>
<dbReference type="PROSITE" id="PS50928">
    <property type="entry name" value="ABC_TM1"/>
    <property type="match status" value="1"/>
</dbReference>
<dbReference type="GO" id="GO:0005886">
    <property type="term" value="C:plasma membrane"/>
    <property type="evidence" value="ECO:0007669"/>
    <property type="project" value="UniProtKB-SubCell"/>
</dbReference>
<accession>A0A545U6E1</accession>
<dbReference type="Gene3D" id="1.10.3720.10">
    <property type="entry name" value="MetI-like"/>
    <property type="match status" value="1"/>
</dbReference>
<sequence>MNGIKHTVGIMITVICITILAFGLIRLTPGDPVLLMIGERGSDPIQYQKVATQLGLDKSITEQYQNFLSQAVQGNFGTSVVSSRPVKEELLARWPATIELGLFAMLLSLLIGIPAGIIAAVYRRRIADYVVTISSLVGYSMPIFWWGLVLILIFSVTLDLTPVSGRLDILYDIEPHTGFMLIDSLLSNAREEYQLDAFASALHHLLLPGIVMATVPIAVFARITRSSMLEVLSEDYIRTARAKGLSEFRVIMFHAFRNALIPIITIGGLFFVSTVVAGAILTETIFGWPGIGNYIVSSVYARDYPVIQACILVIGMLVIIVNMTTEYLYRLVNPRMRH</sequence>
<dbReference type="AlphaFoldDB" id="A0A545U6E1"/>
<dbReference type="RefSeq" id="WP_142933586.1">
    <property type="nucleotide sequence ID" value="NZ_ML660169.1"/>
</dbReference>
<feature type="domain" description="ABC transmembrane type-1" evidence="9">
    <location>
        <begin position="94"/>
        <end position="325"/>
    </location>
</feature>